<reference evidence="4" key="1">
    <citation type="journal article" date="2014" name="Int. J. Syst. Evol. Microbiol.">
        <title>Complete genome sequence of Corynebacterium casei LMG S-19264T (=DSM 44701T), isolated from a smear-ripened cheese.</title>
        <authorList>
            <consortium name="US DOE Joint Genome Institute (JGI-PGF)"/>
            <person name="Walter F."/>
            <person name="Albersmeier A."/>
            <person name="Kalinowski J."/>
            <person name="Ruckert C."/>
        </authorList>
    </citation>
    <scope>NUCLEOTIDE SEQUENCE</scope>
    <source>
        <strain evidence="4">CGMCC 1.15725</strain>
    </source>
</reference>
<dbReference type="SUPFAM" id="SSF53335">
    <property type="entry name" value="S-adenosyl-L-methionine-dependent methyltransferases"/>
    <property type="match status" value="1"/>
</dbReference>
<dbReference type="CDD" id="cd02440">
    <property type="entry name" value="AdoMet_MTases"/>
    <property type="match status" value="1"/>
</dbReference>
<accession>A0A8J2YPD9</accession>
<evidence type="ECO:0000256" key="2">
    <source>
        <dbReference type="ARBA" id="ARBA00022679"/>
    </source>
</evidence>
<dbReference type="PANTHER" id="PTHR43861">
    <property type="entry name" value="TRANS-ACONITATE 2-METHYLTRANSFERASE-RELATED"/>
    <property type="match status" value="1"/>
</dbReference>
<dbReference type="Pfam" id="PF13649">
    <property type="entry name" value="Methyltransf_25"/>
    <property type="match status" value="1"/>
</dbReference>
<evidence type="ECO:0000313" key="5">
    <source>
        <dbReference type="Proteomes" id="UP000646365"/>
    </source>
</evidence>
<dbReference type="PANTHER" id="PTHR43861:SF1">
    <property type="entry name" value="TRANS-ACONITATE 2-METHYLTRANSFERASE"/>
    <property type="match status" value="1"/>
</dbReference>
<reference evidence="4" key="2">
    <citation type="submission" date="2020-09" db="EMBL/GenBank/DDBJ databases">
        <authorList>
            <person name="Sun Q."/>
            <person name="Zhou Y."/>
        </authorList>
    </citation>
    <scope>NUCLEOTIDE SEQUENCE</scope>
    <source>
        <strain evidence="4">CGMCC 1.15725</strain>
    </source>
</reference>
<dbReference type="GO" id="GO:0008168">
    <property type="term" value="F:methyltransferase activity"/>
    <property type="evidence" value="ECO:0007669"/>
    <property type="project" value="UniProtKB-KW"/>
</dbReference>
<dbReference type="AlphaFoldDB" id="A0A8J2YPD9"/>
<proteinExistence type="predicted"/>
<dbReference type="InterPro" id="IPR029063">
    <property type="entry name" value="SAM-dependent_MTases_sf"/>
</dbReference>
<keyword evidence="2" id="KW-0808">Transferase</keyword>
<evidence type="ECO:0000313" key="4">
    <source>
        <dbReference type="EMBL" id="GGF00086.1"/>
    </source>
</evidence>
<organism evidence="4 5">
    <name type="scientific">Aliidongia dinghuensis</name>
    <dbReference type="NCBI Taxonomy" id="1867774"/>
    <lineage>
        <taxon>Bacteria</taxon>
        <taxon>Pseudomonadati</taxon>
        <taxon>Pseudomonadota</taxon>
        <taxon>Alphaproteobacteria</taxon>
        <taxon>Rhodospirillales</taxon>
        <taxon>Dongiaceae</taxon>
        <taxon>Aliidongia</taxon>
    </lineage>
</organism>
<evidence type="ECO:0000256" key="1">
    <source>
        <dbReference type="ARBA" id="ARBA00022603"/>
    </source>
</evidence>
<feature type="domain" description="Methyltransferase" evidence="3">
    <location>
        <begin position="42"/>
        <end position="132"/>
    </location>
</feature>
<dbReference type="GO" id="GO:0032259">
    <property type="term" value="P:methylation"/>
    <property type="evidence" value="ECO:0007669"/>
    <property type="project" value="UniProtKB-KW"/>
</dbReference>
<keyword evidence="1 4" id="KW-0489">Methyltransferase</keyword>
<dbReference type="RefSeq" id="WP_229743401.1">
    <property type="nucleotide sequence ID" value="NZ_BMJQ01000001.1"/>
</dbReference>
<dbReference type="EMBL" id="BMJQ01000001">
    <property type="protein sequence ID" value="GGF00086.1"/>
    <property type="molecule type" value="Genomic_DNA"/>
</dbReference>
<evidence type="ECO:0000259" key="3">
    <source>
        <dbReference type="Pfam" id="PF13649"/>
    </source>
</evidence>
<comment type="caution">
    <text evidence="4">The sequence shown here is derived from an EMBL/GenBank/DDBJ whole genome shotgun (WGS) entry which is preliminary data.</text>
</comment>
<dbReference type="Proteomes" id="UP000646365">
    <property type="component" value="Unassembled WGS sequence"/>
</dbReference>
<dbReference type="Gene3D" id="3.40.50.150">
    <property type="entry name" value="Vaccinia Virus protein VP39"/>
    <property type="match status" value="1"/>
</dbReference>
<name>A0A8J2YPD9_9PROT</name>
<gene>
    <name evidence="4" type="ORF">GCM10011611_02070</name>
</gene>
<sequence length="246" mass="26890">MDRIEYEKMHAVEERMWWYRGLHANLLTVFRRAGRVRPGSKVLDAGCGTGGFLAKLGQAQPALDRIGMDLDPVAAELAAARAAIPVCVGSINALPFATDSLGTIFSADVLYHRAVDETQALADLHRCLEPGGALLLNLPAYDWMFSAHDRAVHTARRYTATRIRTRLRAAGFAQVHTTYWNSLLFPLMVLRRKLVKTEGAASDVALLPAPIEFLFRSAMGIENLLLRCGIALPFGGSVLAVAIKHG</sequence>
<dbReference type="InterPro" id="IPR041698">
    <property type="entry name" value="Methyltransf_25"/>
</dbReference>
<protein>
    <submittedName>
        <fullName evidence="4">SAM-dependent methyltransferase</fullName>
    </submittedName>
</protein>
<keyword evidence="5" id="KW-1185">Reference proteome</keyword>